<name>A0ABU8S3R1_9SPHN</name>
<dbReference type="RefSeq" id="WP_339589462.1">
    <property type="nucleotide sequence ID" value="NZ_JBBHJZ010000009.1"/>
</dbReference>
<dbReference type="Proteomes" id="UP001361239">
    <property type="component" value="Unassembled WGS sequence"/>
</dbReference>
<accession>A0ABU8S3R1</accession>
<dbReference type="EMBL" id="JBBHJZ010000009">
    <property type="protein sequence ID" value="MEJ5979521.1"/>
    <property type="molecule type" value="Genomic_DNA"/>
</dbReference>
<sequence length="239" mass="25614">MMKGYISGFAFMLTSGLSGAATFSGNLWTSKTQSQTASAGQTKAKPDPASPVPAASMAPATIVDPMLSGLSADLLDQKSTSFAWHQLQELTSTSGAYGRTEGPDSSIRLSTKEAGFVVTTANEYKQQLETRMKAEGWWDDATNAPILSKRDTETRATDPVSGNEVVTGRPSGIIGWNVSRLDVEGSKFAWEMSRQELDSTWQKALLDRAAQASSPVTVNYGQVLDQFLGIGSSKVERTC</sequence>
<gene>
    <name evidence="3" type="ORF">WG901_22900</name>
</gene>
<keyword evidence="2" id="KW-0732">Signal</keyword>
<organism evidence="3 4">
    <name type="scientific">Novosphingobium anseongense</name>
    <dbReference type="NCBI Taxonomy" id="3133436"/>
    <lineage>
        <taxon>Bacteria</taxon>
        <taxon>Pseudomonadati</taxon>
        <taxon>Pseudomonadota</taxon>
        <taxon>Alphaproteobacteria</taxon>
        <taxon>Sphingomonadales</taxon>
        <taxon>Sphingomonadaceae</taxon>
        <taxon>Novosphingobium</taxon>
    </lineage>
</organism>
<keyword evidence="4" id="KW-1185">Reference proteome</keyword>
<feature type="chain" id="PRO_5045255329" evidence="2">
    <location>
        <begin position="21"/>
        <end position="239"/>
    </location>
</feature>
<reference evidence="3 4" key="1">
    <citation type="submission" date="2024-03" db="EMBL/GenBank/DDBJ databases">
        <authorList>
            <person name="Jo J.-H."/>
        </authorList>
    </citation>
    <scope>NUCLEOTIDE SEQUENCE [LARGE SCALE GENOMIC DNA]</scope>
    <source>
        <strain evidence="3 4">PS1R-30</strain>
    </source>
</reference>
<protein>
    <submittedName>
        <fullName evidence="3">Uncharacterized protein</fullName>
    </submittedName>
</protein>
<evidence type="ECO:0000313" key="4">
    <source>
        <dbReference type="Proteomes" id="UP001361239"/>
    </source>
</evidence>
<evidence type="ECO:0000256" key="1">
    <source>
        <dbReference type="SAM" id="MobiDB-lite"/>
    </source>
</evidence>
<proteinExistence type="predicted"/>
<comment type="caution">
    <text evidence="3">The sequence shown here is derived from an EMBL/GenBank/DDBJ whole genome shotgun (WGS) entry which is preliminary data.</text>
</comment>
<evidence type="ECO:0000313" key="3">
    <source>
        <dbReference type="EMBL" id="MEJ5979521.1"/>
    </source>
</evidence>
<feature type="region of interest" description="Disordered" evidence="1">
    <location>
        <begin position="34"/>
        <end position="55"/>
    </location>
</feature>
<evidence type="ECO:0000256" key="2">
    <source>
        <dbReference type="SAM" id="SignalP"/>
    </source>
</evidence>
<feature type="signal peptide" evidence="2">
    <location>
        <begin position="1"/>
        <end position="20"/>
    </location>
</feature>